<evidence type="ECO:0000256" key="2">
    <source>
        <dbReference type="SAM" id="Phobius"/>
    </source>
</evidence>
<evidence type="ECO:0000256" key="1">
    <source>
        <dbReference type="SAM" id="MobiDB-lite"/>
    </source>
</evidence>
<dbReference type="EMBL" id="LT629774">
    <property type="protein sequence ID" value="SDS23574.1"/>
    <property type="molecule type" value="Genomic_DNA"/>
</dbReference>
<dbReference type="Proteomes" id="UP000198963">
    <property type="component" value="Chromosome I"/>
</dbReference>
<dbReference type="STRING" id="1249933.SAMN04489797_1160"/>
<feature type="compositionally biased region" description="Polar residues" evidence="1">
    <location>
        <begin position="517"/>
        <end position="528"/>
    </location>
</feature>
<dbReference type="Pfam" id="PF05569">
    <property type="entry name" value="Peptidase_M56"/>
    <property type="match status" value="1"/>
</dbReference>
<evidence type="ECO:0000313" key="5">
    <source>
        <dbReference type="Proteomes" id="UP000198963"/>
    </source>
</evidence>
<feature type="transmembrane region" description="Helical" evidence="2">
    <location>
        <begin position="34"/>
        <end position="52"/>
    </location>
</feature>
<feature type="transmembrane region" description="Helical" evidence="2">
    <location>
        <begin position="91"/>
        <end position="109"/>
    </location>
</feature>
<sequence>METYILKFSACLGVFWLVYVFFLERQNMHRFKRFYLLATLILALVIPTLTITEYVEPFVTGFETAPEYFPIELAIEEVTIEEVPFFNLETILWLIYGLGVLVFTSRFIINLIRMQRRISKNENIKTRSFIYVLLQENTIPHSFFRYIFFNKTRYASNNIPKEVLLHEETHSKQLHSLDIIILELLQIAFWFHPLIYILKHHVKLNHEFLADQAVLKQGVNTKTYQNILLQFSSNTQDYQFSSAINYSSIKKRFTVMKTQTSKTRVWLSTLLVLPIIAVLFYSFAEKEYVEKEESSIIEHVEHIKDELKIVEELPIHYVDQNVVEIYLKKYDIYEALRTTEPHYINKLKQEQEKLDDLFSDLGGLYYRMSEENKAKVKRPISPIKPYVQITLNGITYYKKRNELTAEETAALLPPPPPPLSIQKANYNLKEKPIMVILINRNGELLVENNYVSLESIEWKLKTLSKSFDESNSVFVRIDKSDASEKTLENVIALVRKYDFKIIQSDAPLIAPPPPPAKQTSKGGPNAGDTQSVYNPSFLEYIIEMDNEDATFYLDDEKISAKEAKAIAINNNGKRTNMTTQKDADGNYLVKLSSAEKKKIYARSIELKVLNENSYLIDGIKATKETFVDVFNQLHQDITPEQRKIYMNIHVKSSKEISNKEVWFIYNSLQDYGFYRIVAPNQEINRAKGNTPFAIESHFSEQEIATDKEVAEYNAWARQLKKETLAAQEDESNGKTANYPIVKQKDLIKYVGIYKRMTSAQKENSVELPIADDELKTTGLKFPPPPPPETTLDFIVRMAKANAKFFNQGKSISSDEAIALIKTNPKLNVNAQKTDTARPLIYISKKPILIGVKGKADEQLSINVMVNGKAIRTSEIEMTIETFKNLELSTKNGNISSFKLKIPGKATQFLKGHSIDLNSVKHISDINKGDHLVLFDIKDDSDIIIEPLIIKITN</sequence>
<feature type="region of interest" description="Disordered" evidence="1">
    <location>
        <begin position="508"/>
        <end position="528"/>
    </location>
</feature>
<feature type="transmembrane region" description="Helical" evidence="2">
    <location>
        <begin position="6"/>
        <end position="22"/>
    </location>
</feature>
<proteinExistence type="predicted"/>
<name>A0A1H1QJH3_9FLAO</name>
<dbReference type="InterPro" id="IPR008756">
    <property type="entry name" value="Peptidase_M56"/>
</dbReference>
<dbReference type="PANTHER" id="PTHR34978:SF3">
    <property type="entry name" value="SLR0241 PROTEIN"/>
    <property type="match status" value="1"/>
</dbReference>
<evidence type="ECO:0000259" key="3">
    <source>
        <dbReference type="Pfam" id="PF05569"/>
    </source>
</evidence>
<dbReference type="CDD" id="cd07341">
    <property type="entry name" value="M56_BlaR1_MecR1_like"/>
    <property type="match status" value="1"/>
</dbReference>
<keyword evidence="2" id="KW-0472">Membrane</keyword>
<dbReference type="InterPro" id="IPR052173">
    <property type="entry name" value="Beta-lactam_resp_regulator"/>
</dbReference>
<gene>
    <name evidence="4" type="ORF">SAMN04489797_1160</name>
</gene>
<keyword evidence="2" id="KW-0812">Transmembrane</keyword>
<feature type="domain" description="Peptidase M56" evidence="3">
    <location>
        <begin position="162"/>
        <end position="254"/>
    </location>
</feature>
<organism evidence="4 5">
    <name type="scientific">Winogradskyella sediminis</name>
    <dbReference type="NCBI Taxonomy" id="1382466"/>
    <lineage>
        <taxon>Bacteria</taxon>
        <taxon>Pseudomonadati</taxon>
        <taxon>Bacteroidota</taxon>
        <taxon>Flavobacteriia</taxon>
        <taxon>Flavobacteriales</taxon>
        <taxon>Flavobacteriaceae</taxon>
        <taxon>Winogradskyella</taxon>
    </lineage>
</organism>
<reference evidence="4 5" key="1">
    <citation type="submission" date="2016-10" db="EMBL/GenBank/DDBJ databases">
        <authorList>
            <person name="Varghese N."/>
            <person name="Submissions S."/>
        </authorList>
    </citation>
    <scope>NUCLEOTIDE SEQUENCE [LARGE SCALE GENOMIC DNA]</scope>
    <source>
        <strain evidence="4 5">RHA_55</strain>
    </source>
</reference>
<keyword evidence="5" id="KW-1185">Reference proteome</keyword>
<dbReference type="PANTHER" id="PTHR34978">
    <property type="entry name" value="POSSIBLE SENSOR-TRANSDUCER PROTEIN BLAR"/>
    <property type="match status" value="1"/>
</dbReference>
<accession>A0A1H1QJH3</accession>
<dbReference type="AlphaFoldDB" id="A0A1H1QJH3"/>
<dbReference type="RefSeq" id="WP_092445142.1">
    <property type="nucleotide sequence ID" value="NZ_LT629774.1"/>
</dbReference>
<evidence type="ECO:0000313" key="4">
    <source>
        <dbReference type="EMBL" id="SDS23574.1"/>
    </source>
</evidence>
<protein>
    <submittedName>
        <fullName evidence="4">BlaR1 peptidase M56</fullName>
    </submittedName>
</protein>
<feature type="transmembrane region" description="Helical" evidence="2">
    <location>
        <begin position="265"/>
        <end position="284"/>
    </location>
</feature>
<keyword evidence="2" id="KW-1133">Transmembrane helix</keyword>